<comment type="caution">
    <text evidence="1">The sequence shown here is derived from an EMBL/GenBank/DDBJ whole genome shotgun (WGS) entry which is preliminary data.</text>
</comment>
<dbReference type="Proteomes" id="UP001060085">
    <property type="component" value="Linkage Group LG02"/>
</dbReference>
<accession>A0ACC0BT80</accession>
<gene>
    <name evidence="1" type="ORF">M9H77_06790</name>
</gene>
<proteinExistence type="predicted"/>
<sequence>MGTVCRPKNHVEDIEHVFFQCWLLEETWLHSPFSRLLGMLYGSATAVLERMMEWLSSYSSRFSYFIWYIKNGTNNLIFDVWKTKVIKKGWNSNNYNARQVDLTMQK</sequence>
<protein>
    <submittedName>
        <fullName evidence="1">Uncharacterized protein</fullName>
    </submittedName>
</protein>
<reference evidence="2" key="1">
    <citation type="journal article" date="2023" name="Nat. Plants">
        <title>Single-cell RNA sequencing provides a high-resolution roadmap for understanding the multicellular compartmentation of specialized metabolism.</title>
        <authorList>
            <person name="Sun S."/>
            <person name="Shen X."/>
            <person name="Li Y."/>
            <person name="Li Y."/>
            <person name="Wang S."/>
            <person name="Li R."/>
            <person name="Zhang H."/>
            <person name="Shen G."/>
            <person name="Guo B."/>
            <person name="Wei J."/>
            <person name="Xu J."/>
            <person name="St-Pierre B."/>
            <person name="Chen S."/>
            <person name="Sun C."/>
        </authorList>
    </citation>
    <scope>NUCLEOTIDE SEQUENCE [LARGE SCALE GENOMIC DNA]</scope>
</reference>
<evidence type="ECO:0000313" key="1">
    <source>
        <dbReference type="EMBL" id="KAI5675840.1"/>
    </source>
</evidence>
<name>A0ACC0BT80_CATRO</name>
<organism evidence="1 2">
    <name type="scientific">Catharanthus roseus</name>
    <name type="common">Madagascar periwinkle</name>
    <name type="synonym">Vinca rosea</name>
    <dbReference type="NCBI Taxonomy" id="4058"/>
    <lineage>
        <taxon>Eukaryota</taxon>
        <taxon>Viridiplantae</taxon>
        <taxon>Streptophyta</taxon>
        <taxon>Embryophyta</taxon>
        <taxon>Tracheophyta</taxon>
        <taxon>Spermatophyta</taxon>
        <taxon>Magnoliopsida</taxon>
        <taxon>eudicotyledons</taxon>
        <taxon>Gunneridae</taxon>
        <taxon>Pentapetalae</taxon>
        <taxon>asterids</taxon>
        <taxon>lamiids</taxon>
        <taxon>Gentianales</taxon>
        <taxon>Apocynaceae</taxon>
        <taxon>Rauvolfioideae</taxon>
        <taxon>Vinceae</taxon>
        <taxon>Catharanthinae</taxon>
        <taxon>Catharanthus</taxon>
    </lineage>
</organism>
<keyword evidence="2" id="KW-1185">Reference proteome</keyword>
<evidence type="ECO:0000313" key="2">
    <source>
        <dbReference type="Proteomes" id="UP001060085"/>
    </source>
</evidence>
<dbReference type="EMBL" id="CM044702">
    <property type="protein sequence ID" value="KAI5675840.1"/>
    <property type="molecule type" value="Genomic_DNA"/>
</dbReference>